<evidence type="ECO:0000313" key="1">
    <source>
        <dbReference type="EMBL" id="BAC42552.1"/>
    </source>
</evidence>
<dbReference type="EMBL" id="AK117914">
    <property type="protein sequence ID" value="BAC42552.1"/>
    <property type="molecule type" value="mRNA"/>
</dbReference>
<sequence>MVLSLDDDDVDPELDDSPAVDTRRWPLLVGDVLIDAGAENNSPLLPLMRSLLL</sequence>
<proteinExistence type="evidence at transcript level"/>
<reference evidence="1" key="1">
    <citation type="submission" date="2002-11" db="EMBL/GenBank/DDBJ databases">
        <title>Arabidopsis thaliana full-length cDNA.</title>
        <authorList>
            <person name="Seki M."/>
            <person name="Iida K."/>
            <person name="Satou M."/>
            <person name="Sakurai T."/>
            <person name="Akiyama K."/>
            <person name="Ishida J."/>
            <person name="Nakajima M."/>
            <person name="Enju A."/>
            <person name="Kamiya A."/>
            <person name="Narusaka M."/>
            <person name="Carninci P."/>
            <person name="Kawai J."/>
            <person name="Hayashizaki Y."/>
            <person name="Shinozaki K."/>
        </authorList>
    </citation>
    <scope>NUCLEOTIDE SEQUENCE</scope>
</reference>
<organism evidence="1">
    <name type="scientific">Arabidopsis thaliana</name>
    <name type="common">Mouse-ear cress</name>
    <dbReference type="NCBI Taxonomy" id="3702"/>
    <lineage>
        <taxon>Eukaryota</taxon>
        <taxon>Viridiplantae</taxon>
        <taxon>Streptophyta</taxon>
        <taxon>Embryophyta</taxon>
        <taxon>Tracheophyta</taxon>
        <taxon>Spermatophyta</taxon>
        <taxon>Magnoliopsida</taxon>
        <taxon>eudicotyledons</taxon>
        <taxon>Gunneridae</taxon>
        <taxon>Pentapetalae</taxon>
        <taxon>rosids</taxon>
        <taxon>malvids</taxon>
        <taxon>Brassicales</taxon>
        <taxon>Brassicaceae</taxon>
        <taxon>Camelineae</taxon>
        <taxon>Arabidopsis</taxon>
    </lineage>
</organism>
<name>Q8GY22_ARATH</name>
<dbReference type="AlphaFoldDB" id="Q8GY22"/>
<protein>
    <submittedName>
        <fullName evidence="1">Uncharacterized protein</fullName>
    </submittedName>
</protein>
<accession>Q8GY22</accession>